<dbReference type="GO" id="GO:0030288">
    <property type="term" value="C:outer membrane-bounded periplasmic space"/>
    <property type="evidence" value="ECO:0007669"/>
    <property type="project" value="InterPro"/>
</dbReference>
<sequence>MKKANLLTGILIGALSASALFAYLGRKQLTGGSGGGVTQERSIKVAHNMPVSHPVHRGIEHFAQRLEALSGGRMKCDVFPNGQLGDETEYLEKLQAGSLDIAKTSAAPIANFVPRMKVFSLPYLFRDREHYWSVLDGEIGSHLLEELETRDGENPSGIRGLCYYDAGSRNFYTVGEVKAPADLKGLNIRVMKDPIAIAMTSTLGANPVPMPGGEIYSALQRGNINGAENNPPTFVAQRHYEVCKHFIFDHHSRIPDVLNISSTLWKTLTDQEREWVLTAARESSHFQRKLWQAQSDAAVEEMKKNGVSIREADISAFQQAAGPSRKDFLTGEVKSYAEKIESAQ</sequence>
<evidence type="ECO:0000256" key="1">
    <source>
        <dbReference type="ARBA" id="ARBA00022729"/>
    </source>
</evidence>
<dbReference type="NCBIfam" id="TIGR00787">
    <property type="entry name" value="dctP"/>
    <property type="match status" value="1"/>
</dbReference>
<dbReference type="EMBL" id="JAENIG010000007">
    <property type="protein sequence ID" value="MBK1855550.1"/>
    <property type="molecule type" value="Genomic_DNA"/>
</dbReference>
<dbReference type="InterPro" id="IPR038404">
    <property type="entry name" value="TRAP_DctP_sf"/>
</dbReference>
<evidence type="ECO:0000313" key="2">
    <source>
        <dbReference type="EMBL" id="MBK1855550.1"/>
    </source>
</evidence>
<comment type="caution">
    <text evidence="2">The sequence shown here is derived from an EMBL/GenBank/DDBJ whole genome shotgun (WGS) entry which is preliminary data.</text>
</comment>
<dbReference type="InterPro" id="IPR018389">
    <property type="entry name" value="DctP_fam"/>
</dbReference>
<dbReference type="GO" id="GO:0055085">
    <property type="term" value="P:transmembrane transport"/>
    <property type="evidence" value="ECO:0007669"/>
    <property type="project" value="InterPro"/>
</dbReference>
<dbReference type="CDD" id="cd13671">
    <property type="entry name" value="PBP2_TRAP_SBP_like_3"/>
    <property type="match status" value="1"/>
</dbReference>
<keyword evidence="1" id="KW-0732">Signal</keyword>
<name>A0AAE2SFC7_9BACT</name>
<dbReference type="GO" id="GO:0030246">
    <property type="term" value="F:carbohydrate binding"/>
    <property type="evidence" value="ECO:0007669"/>
    <property type="project" value="TreeGrafter"/>
</dbReference>
<evidence type="ECO:0000313" key="3">
    <source>
        <dbReference type="Proteomes" id="UP000634206"/>
    </source>
</evidence>
<dbReference type="AlphaFoldDB" id="A0AAE2SFC7"/>
<dbReference type="Proteomes" id="UP000634206">
    <property type="component" value="Unassembled WGS sequence"/>
</dbReference>
<dbReference type="NCBIfam" id="NF037995">
    <property type="entry name" value="TRAP_S1"/>
    <property type="match status" value="1"/>
</dbReference>
<gene>
    <name evidence="2" type="ORF">JIN83_11310</name>
</gene>
<reference evidence="2" key="1">
    <citation type="submission" date="2021-01" db="EMBL/GenBank/DDBJ databases">
        <title>Modified the classification status of verrucomicrobia.</title>
        <authorList>
            <person name="Feng X."/>
        </authorList>
    </citation>
    <scope>NUCLEOTIDE SEQUENCE</scope>
    <source>
        <strain evidence="2">5K15</strain>
    </source>
</reference>
<keyword evidence="3" id="KW-1185">Reference proteome</keyword>
<accession>A0AAE2SFC7</accession>
<organism evidence="2 3">
    <name type="scientific">Oceaniferula flava</name>
    <dbReference type="NCBI Taxonomy" id="2800421"/>
    <lineage>
        <taxon>Bacteria</taxon>
        <taxon>Pseudomonadati</taxon>
        <taxon>Verrucomicrobiota</taxon>
        <taxon>Verrucomicrobiia</taxon>
        <taxon>Verrucomicrobiales</taxon>
        <taxon>Verrucomicrobiaceae</taxon>
        <taxon>Oceaniferula</taxon>
    </lineage>
</organism>
<protein>
    <submittedName>
        <fullName evidence="2">TRAP transporter substrate-binding protein</fullName>
    </submittedName>
</protein>
<dbReference type="PANTHER" id="PTHR33376:SF2">
    <property type="entry name" value="DICARBOXYLATE-BINDING PERIPLASMIC PROTEIN"/>
    <property type="match status" value="1"/>
</dbReference>
<dbReference type="RefSeq" id="WP_309490162.1">
    <property type="nucleotide sequence ID" value="NZ_JAENIG010000007.1"/>
</dbReference>
<dbReference type="Pfam" id="PF03480">
    <property type="entry name" value="DctP"/>
    <property type="match status" value="1"/>
</dbReference>
<proteinExistence type="predicted"/>
<dbReference type="InterPro" id="IPR004682">
    <property type="entry name" value="TRAP_DctP"/>
</dbReference>
<dbReference type="Gene3D" id="3.40.190.170">
    <property type="entry name" value="Bacterial extracellular solute-binding protein, family 7"/>
    <property type="match status" value="1"/>
</dbReference>
<dbReference type="PANTHER" id="PTHR33376">
    <property type="match status" value="1"/>
</dbReference>
<dbReference type="PIRSF" id="PIRSF006470">
    <property type="entry name" value="DctB"/>
    <property type="match status" value="1"/>
</dbReference>